<evidence type="ECO:0000259" key="9">
    <source>
        <dbReference type="Pfam" id="PF07662"/>
    </source>
</evidence>
<feature type="domain" description="Concentrative nucleoside transporter C-terminal" evidence="9">
    <location>
        <begin position="192"/>
        <end position="390"/>
    </location>
</feature>
<evidence type="ECO:0000256" key="1">
    <source>
        <dbReference type="ARBA" id="ARBA00004651"/>
    </source>
</evidence>
<name>A0ABW3U0E6_9BACL</name>
<feature type="transmembrane region" description="Helical" evidence="7">
    <location>
        <begin position="332"/>
        <end position="354"/>
    </location>
</feature>
<organism evidence="11 12">
    <name type="scientific">Sporosarcina contaminans</name>
    <dbReference type="NCBI Taxonomy" id="633403"/>
    <lineage>
        <taxon>Bacteria</taxon>
        <taxon>Bacillati</taxon>
        <taxon>Bacillota</taxon>
        <taxon>Bacilli</taxon>
        <taxon>Bacillales</taxon>
        <taxon>Caryophanaceae</taxon>
        <taxon>Sporosarcina</taxon>
    </lineage>
</organism>
<feature type="transmembrane region" description="Helical" evidence="7">
    <location>
        <begin position="165"/>
        <end position="186"/>
    </location>
</feature>
<feature type="transmembrane region" description="Helical" evidence="7">
    <location>
        <begin position="374"/>
        <end position="393"/>
    </location>
</feature>
<dbReference type="InterPro" id="IPR011657">
    <property type="entry name" value="CNT_C_dom"/>
</dbReference>
<evidence type="ECO:0000259" key="10">
    <source>
        <dbReference type="Pfam" id="PF07670"/>
    </source>
</evidence>
<comment type="caution">
    <text evidence="11">The sequence shown here is derived from an EMBL/GenBank/DDBJ whole genome shotgun (WGS) entry which is preliminary data.</text>
</comment>
<dbReference type="Proteomes" id="UP001597231">
    <property type="component" value="Unassembled WGS sequence"/>
</dbReference>
<reference evidence="12" key="1">
    <citation type="journal article" date="2019" name="Int. J. Syst. Evol. Microbiol.">
        <title>The Global Catalogue of Microorganisms (GCM) 10K type strain sequencing project: providing services to taxonomists for standard genome sequencing and annotation.</title>
        <authorList>
            <consortium name="The Broad Institute Genomics Platform"/>
            <consortium name="The Broad Institute Genome Sequencing Center for Infectious Disease"/>
            <person name="Wu L."/>
            <person name="Ma J."/>
        </authorList>
    </citation>
    <scope>NUCLEOTIDE SEQUENCE [LARGE SCALE GENOMIC DNA]</scope>
    <source>
        <strain evidence="12">CCUG 53915</strain>
    </source>
</reference>
<feature type="transmembrane region" description="Helical" evidence="7">
    <location>
        <begin position="32"/>
        <end position="56"/>
    </location>
</feature>
<keyword evidence="3" id="KW-1003">Cell membrane</keyword>
<dbReference type="InterPro" id="IPR008276">
    <property type="entry name" value="C_nuclsd_transpt"/>
</dbReference>
<feature type="domain" description="Nucleoside transporter/FeoB GTPase Gate" evidence="10">
    <location>
        <begin position="90"/>
        <end position="190"/>
    </location>
</feature>
<proteinExistence type="inferred from homology"/>
<protein>
    <submittedName>
        <fullName evidence="11">NupC/NupG family nucleoside CNT transporter</fullName>
    </submittedName>
</protein>
<evidence type="ECO:0000256" key="7">
    <source>
        <dbReference type="SAM" id="Phobius"/>
    </source>
</evidence>
<evidence type="ECO:0000313" key="12">
    <source>
        <dbReference type="Proteomes" id="UP001597231"/>
    </source>
</evidence>
<feature type="transmembrane region" description="Helical" evidence="7">
    <location>
        <begin position="192"/>
        <end position="211"/>
    </location>
</feature>
<dbReference type="EMBL" id="JBHTLT010000126">
    <property type="protein sequence ID" value="MFD1206576.1"/>
    <property type="molecule type" value="Genomic_DNA"/>
</dbReference>
<keyword evidence="12" id="KW-1185">Reference proteome</keyword>
<feature type="transmembrane region" description="Helical" evidence="7">
    <location>
        <begin position="89"/>
        <end position="110"/>
    </location>
</feature>
<feature type="transmembrane region" description="Helical" evidence="7">
    <location>
        <begin position="275"/>
        <end position="296"/>
    </location>
</feature>
<evidence type="ECO:0000259" key="8">
    <source>
        <dbReference type="Pfam" id="PF01773"/>
    </source>
</evidence>
<keyword evidence="4 7" id="KW-0812">Transmembrane</keyword>
<gene>
    <name evidence="11" type="ORF">ACFQ38_15885</name>
</gene>
<comment type="similarity">
    <text evidence="2">Belongs to the concentrative nucleoside transporter (CNT) (TC 2.A.41) family.</text>
</comment>
<evidence type="ECO:0000256" key="5">
    <source>
        <dbReference type="ARBA" id="ARBA00022989"/>
    </source>
</evidence>
<dbReference type="InterPro" id="IPR002668">
    <property type="entry name" value="CNT_N_dom"/>
</dbReference>
<dbReference type="InterPro" id="IPR011642">
    <property type="entry name" value="Gate_dom"/>
</dbReference>
<dbReference type="RefSeq" id="WP_336825163.1">
    <property type="nucleotide sequence ID" value="NZ_JBHTLT010000126.1"/>
</dbReference>
<keyword evidence="5 7" id="KW-1133">Transmembrane helix</keyword>
<sequence>MKLVLFLAALILIFFLAYIVSNQRSEIKMKPIITMIGLQLVFAFILLNTEFGLVIVRGVSTAFDYLLSYAAEGINFVFGGMANEGTSPFFLNVLLPIVFVSVLIGIAQYLRILPFIVHYLGLLLSKVNGLGKLESFNAVASAIFGQSEVFISIKKQLPHIPEHRLYTLCTSAMSTVSASILGAYMTMIEPKYVITALVLNLFGGFIIANIINPYKVKEDEDLIEIREDKKQSFFEMLGEYIMDGFKVAIVVGAMLIGFVALIGMVNHLFEVAFGISFQVALGYVFAPFAFLVGVPASEIVQAGTIMSTKLLTNEFVAMMDLAEITSSLSDRAVGIISVFLVSFANFSSIGIISGAVKGLNEEKGNTVAKFGLKLLYGATLVSLLTATITGIMLK</sequence>
<comment type="subcellular location">
    <subcellularLocation>
        <location evidence="1">Cell membrane</location>
        <topology evidence="1">Multi-pass membrane protein</topology>
    </subcellularLocation>
</comment>
<feature type="transmembrane region" description="Helical" evidence="7">
    <location>
        <begin position="247"/>
        <end position="269"/>
    </location>
</feature>
<keyword evidence="6 7" id="KW-0472">Membrane</keyword>
<dbReference type="Pfam" id="PF01773">
    <property type="entry name" value="Nucleos_tra2_N"/>
    <property type="match status" value="1"/>
</dbReference>
<evidence type="ECO:0000256" key="6">
    <source>
        <dbReference type="ARBA" id="ARBA00023136"/>
    </source>
</evidence>
<feature type="domain" description="Concentrative nucleoside transporter N-terminal" evidence="8">
    <location>
        <begin position="9"/>
        <end position="81"/>
    </location>
</feature>
<dbReference type="Pfam" id="PF07662">
    <property type="entry name" value="Nucleos_tra2_C"/>
    <property type="match status" value="1"/>
</dbReference>
<dbReference type="Pfam" id="PF07670">
    <property type="entry name" value="Gate"/>
    <property type="match status" value="1"/>
</dbReference>
<evidence type="ECO:0000256" key="2">
    <source>
        <dbReference type="ARBA" id="ARBA00009033"/>
    </source>
</evidence>
<evidence type="ECO:0000256" key="4">
    <source>
        <dbReference type="ARBA" id="ARBA00022692"/>
    </source>
</evidence>
<evidence type="ECO:0000313" key="11">
    <source>
        <dbReference type="EMBL" id="MFD1206576.1"/>
    </source>
</evidence>
<accession>A0ABW3U0E6</accession>
<evidence type="ECO:0000256" key="3">
    <source>
        <dbReference type="ARBA" id="ARBA00022475"/>
    </source>
</evidence>
<dbReference type="PANTHER" id="PTHR10590">
    <property type="entry name" value="SODIUM/NUCLEOSIDE COTRANSPORTER"/>
    <property type="match status" value="1"/>
</dbReference>
<dbReference type="PANTHER" id="PTHR10590:SF23">
    <property type="entry name" value="NUPC_NUPG FAMILY NUCLEOSIDE CNT TRANSPORTER"/>
    <property type="match status" value="1"/>
</dbReference>